<dbReference type="CDD" id="cd00202">
    <property type="entry name" value="ZnF_GATA"/>
    <property type="match status" value="1"/>
</dbReference>
<evidence type="ECO:0000313" key="11">
    <source>
        <dbReference type="EMBL" id="KAK0744179.1"/>
    </source>
</evidence>
<name>A0AA40K350_9PEZI</name>
<evidence type="ECO:0000256" key="1">
    <source>
        <dbReference type="ARBA" id="ARBA00004123"/>
    </source>
</evidence>
<feature type="compositionally biased region" description="Basic and acidic residues" evidence="9">
    <location>
        <begin position="1"/>
        <end position="11"/>
    </location>
</feature>
<dbReference type="Gene3D" id="3.30.50.10">
    <property type="entry name" value="Erythroid Transcription Factor GATA-1, subunit A"/>
    <property type="match status" value="1"/>
</dbReference>
<comment type="caution">
    <text evidence="11">The sequence shown here is derived from an EMBL/GenBank/DDBJ whole genome shotgun (WGS) entry which is preliminary data.</text>
</comment>
<feature type="region of interest" description="Disordered" evidence="9">
    <location>
        <begin position="1"/>
        <end position="20"/>
    </location>
</feature>
<organism evidence="11 12">
    <name type="scientific">Schizothecium vesticola</name>
    <dbReference type="NCBI Taxonomy" id="314040"/>
    <lineage>
        <taxon>Eukaryota</taxon>
        <taxon>Fungi</taxon>
        <taxon>Dikarya</taxon>
        <taxon>Ascomycota</taxon>
        <taxon>Pezizomycotina</taxon>
        <taxon>Sordariomycetes</taxon>
        <taxon>Sordariomycetidae</taxon>
        <taxon>Sordariales</taxon>
        <taxon>Schizotheciaceae</taxon>
        <taxon>Schizothecium</taxon>
    </lineage>
</organism>
<reference evidence="11" key="1">
    <citation type="submission" date="2023-06" db="EMBL/GenBank/DDBJ databases">
        <title>Genome-scale phylogeny and comparative genomics of the fungal order Sordariales.</title>
        <authorList>
            <consortium name="Lawrence Berkeley National Laboratory"/>
            <person name="Hensen N."/>
            <person name="Bonometti L."/>
            <person name="Westerberg I."/>
            <person name="Brannstrom I.O."/>
            <person name="Guillou S."/>
            <person name="Cros-Aarteil S."/>
            <person name="Calhoun S."/>
            <person name="Haridas S."/>
            <person name="Kuo A."/>
            <person name="Mondo S."/>
            <person name="Pangilinan J."/>
            <person name="Riley R."/>
            <person name="LaButti K."/>
            <person name="Andreopoulos B."/>
            <person name="Lipzen A."/>
            <person name="Chen C."/>
            <person name="Yanf M."/>
            <person name="Daum C."/>
            <person name="Ng V."/>
            <person name="Clum A."/>
            <person name="Steindorff A."/>
            <person name="Ohm R."/>
            <person name="Martin F."/>
            <person name="Silar P."/>
            <person name="Natvig D."/>
            <person name="Lalanne C."/>
            <person name="Gautier V."/>
            <person name="Ament-velasquez S.L."/>
            <person name="Kruys A."/>
            <person name="Hutchinson M.I."/>
            <person name="Powell A.J."/>
            <person name="Barry K."/>
            <person name="Miller A.N."/>
            <person name="Grigoriev I.V."/>
            <person name="Debuchy R."/>
            <person name="Gladieux P."/>
            <person name="Thoren M.H."/>
            <person name="Johannesson H."/>
        </authorList>
    </citation>
    <scope>NUCLEOTIDE SEQUENCE</scope>
    <source>
        <strain evidence="11">SMH3187-1</strain>
    </source>
</reference>
<keyword evidence="4" id="KW-0862">Zinc</keyword>
<keyword evidence="12" id="KW-1185">Reference proteome</keyword>
<dbReference type="PRINTS" id="PR00619">
    <property type="entry name" value="GATAZNFINGER"/>
</dbReference>
<dbReference type="GO" id="GO:0045944">
    <property type="term" value="P:positive regulation of transcription by RNA polymerase II"/>
    <property type="evidence" value="ECO:0007669"/>
    <property type="project" value="TreeGrafter"/>
</dbReference>
<dbReference type="Pfam" id="PF25026">
    <property type="entry name" value="Asd-4"/>
    <property type="match status" value="1"/>
</dbReference>
<evidence type="ECO:0000256" key="2">
    <source>
        <dbReference type="ARBA" id="ARBA00022723"/>
    </source>
</evidence>
<comment type="subcellular location">
    <subcellularLocation>
        <location evidence="1">Nucleus</location>
    </subcellularLocation>
</comment>
<dbReference type="GO" id="GO:0005634">
    <property type="term" value="C:nucleus"/>
    <property type="evidence" value="ECO:0007669"/>
    <property type="project" value="UniProtKB-SubCell"/>
</dbReference>
<dbReference type="InterPro" id="IPR039355">
    <property type="entry name" value="Transcription_factor_GATA"/>
</dbReference>
<feature type="region of interest" description="Disordered" evidence="9">
    <location>
        <begin position="74"/>
        <end position="165"/>
    </location>
</feature>
<dbReference type="InterPro" id="IPR013088">
    <property type="entry name" value="Znf_NHR/GATA"/>
</dbReference>
<keyword evidence="2" id="KW-0479">Metal-binding</keyword>
<keyword evidence="5" id="KW-0805">Transcription regulation</keyword>
<gene>
    <name evidence="11" type="ORF">B0T18DRAFT_198184</name>
</gene>
<proteinExistence type="predicted"/>
<accession>A0AA40K350</accession>
<feature type="compositionally biased region" description="Polar residues" evidence="9">
    <location>
        <begin position="100"/>
        <end position="119"/>
    </location>
</feature>
<dbReference type="GO" id="GO:0000122">
    <property type="term" value="P:negative regulation of transcription by RNA polymerase II"/>
    <property type="evidence" value="ECO:0007669"/>
    <property type="project" value="TreeGrafter"/>
</dbReference>
<dbReference type="EMBL" id="JAUKUD010000005">
    <property type="protein sequence ID" value="KAK0744179.1"/>
    <property type="molecule type" value="Genomic_DNA"/>
</dbReference>
<evidence type="ECO:0000256" key="7">
    <source>
        <dbReference type="ARBA" id="ARBA00023242"/>
    </source>
</evidence>
<dbReference type="PANTHER" id="PTHR10071:SF338">
    <property type="entry name" value="GATA-TYPE DOMAIN-CONTAINING PROTEIN"/>
    <property type="match status" value="1"/>
</dbReference>
<keyword evidence="7" id="KW-0539">Nucleus</keyword>
<evidence type="ECO:0000256" key="8">
    <source>
        <dbReference type="PROSITE-ProRule" id="PRU00094"/>
    </source>
</evidence>
<dbReference type="PROSITE" id="PS50114">
    <property type="entry name" value="GATA_ZN_FINGER_2"/>
    <property type="match status" value="1"/>
</dbReference>
<dbReference type="Pfam" id="PF00320">
    <property type="entry name" value="GATA"/>
    <property type="match status" value="1"/>
</dbReference>
<evidence type="ECO:0000313" key="12">
    <source>
        <dbReference type="Proteomes" id="UP001172155"/>
    </source>
</evidence>
<dbReference type="GO" id="GO:0000981">
    <property type="term" value="F:DNA-binding transcription factor activity, RNA polymerase II-specific"/>
    <property type="evidence" value="ECO:0007669"/>
    <property type="project" value="TreeGrafter"/>
</dbReference>
<dbReference type="PROSITE" id="PS00344">
    <property type="entry name" value="GATA_ZN_FINGER_1"/>
    <property type="match status" value="1"/>
</dbReference>
<evidence type="ECO:0000256" key="4">
    <source>
        <dbReference type="ARBA" id="ARBA00022833"/>
    </source>
</evidence>
<feature type="compositionally biased region" description="Basic and acidic residues" evidence="9">
    <location>
        <begin position="259"/>
        <end position="280"/>
    </location>
</feature>
<evidence type="ECO:0000256" key="5">
    <source>
        <dbReference type="ARBA" id="ARBA00023015"/>
    </source>
</evidence>
<dbReference type="FunFam" id="3.30.50.10:FF:000007">
    <property type="entry name" value="Nitrogen regulatory AreA, N-terminal"/>
    <property type="match status" value="1"/>
</dbReference>
<feature type="domain" description="GATA-type" evidence="10">
    <location>
        <begin position="10"/>
        <end position="63"/>
    </location>
</feature>
<protein>
    <recommendedName>
        <fullName evidence="10">GATA-type domain-containing protein</fullName>
    </recommendedName>
</protein>
<dbReference type="InterPro" id="IPR056998">
    <property type="entry name" value="Asd-4/GZF3_helical"/>
</dbReference>
<dbReference type="GO" id="GO:0000978">
    <property type="term" value="F:RNA polymerase II cis-regulatory region sequence-specific DNA binding"/>
    <property type="evidence" value="ECO:0007669"/>
    <property type="project" value="TreeGrafter"/>
</dbReference>
<evidence type="ECO:0000259" key="10">
    <source>
        <dbReference type="PROSITE" id="PS50114"/>
    </source>
</evidence>
<dbReference type="GO" id="GO:0008270">
    <property type="term" value="F:zinc ion binding"/>
    <property type="evidence" value="ECO:0007669"/>
    <property type="project" value="UniProtKB-KW"/>
</dbReference>
<dbReference type="SMART" id="SM00401">
    <property type="entry name" value="ZnF_GATA"/>
    <property type="match status" value="1"/>
</dbReference>
<evidence type="ECO:0000256" key="9">
    <source>
        <dbReference type="SAM" id="MobiDB-lite"/>
    </source>
</evidence>
<dbReference type="Proteomes" id="UP001172155">
    <property type="component" value="Unassembled WGS sequence"/>
</dbReference>
<feature type="region of interest" description="Disordered" evidence="9">
    <location>
        <begin position="259"/>
        <end position="296"/>
    </location>
</feature>
<dbReference type="AlphaFoldDB" id="A0AA40K350"/>
<evidence type="ECO:0000256" key="3">
    <source>
        <dbReference type="ARBA" id="ARBA00022771"/>
    </source>
</evidence>
<keyword evidence="3 8" id="KW-0863">Zinc-finger</keyword>
<dbReference type="PANTHER" id="PTHR10071">
    <property type="entry name" value="TRANSCRIPTION FACTOR GATA FAMILY MEMBER"/>
    <property type="match status" value="1"/>
</dbReference>
<keyword evidence="6" id="KW-0804">Transcription</keyword>
<dbReference type="SUPFAM" id="SSF57716">
    <property type="entry name" value="Glucocorticoid receptor-like (DNA-binding domain)"/>
    <property type="match status" value="1"/>
</dbReference>
<dbReference type="InterPro" id="IPR000679">
    <property type="entry name" value="Znf_GATA"/>
</dbReference>
<sequence length="296" mass="32756">MATMANHDRETTQPTCQNCQTSTTPLWRRDETGAVLCNACGLFLKLHSRPRPISLKTDVIKSRNRVKTVRPELAKQKKGLAGSDANGADFANSARRNTHRSPNGDDTNSPISRTGTPNMYGQAMHPVFGGLQDINDPYQTQHLANFGGPGASPGRTGSPMNGERMDQNDILQQNSTLKTRVSELEVIQELYRGRIQQLEQEDTNRQQAQDAGKADEQLLAQVAALTELNAQLQKDLDESHHRENVLKRRLDELEVELKDAKSSLEVHESNRSAKRARVDDGPAESNDEACAPKLEA</sequence>
<evidence type="ECO:0000256" key="6">
    <source>
        <dbReference type="ARBA" id="ARBA00023163"/>
    </source>
</evidence>